<accession>A0AAD8EJ53</accession>
<evidence type="ECO:0000256" key="6">
    <source>
        <dbReference type="ARBA" id="ARBA00023295"/>
    </source>
</evidence>
<dbReference type="Pfam" id="PF00062">
    <property type="entry name" value="Lys"/>
    <property type="match status" value="1"/>
</dbReference>
<evidence type="ECO:0000256" key="8">
    <source>
        <dbReference type="SAM" id="MobiDB-lite"/>
    </source>
</evidence>
<dbReference type="PRINTS" id="PR00137">
    <property type="entry name" value="LYSOZYME"/>
</dbReference>
<dbReference type="PRINTS" id="PR00135">
    <property type="entry name" value="LYZLACT"/>
</dbReference>
<dbReference type="InterPro" id="IPR001916">
    <property type="entry name" value="Glyco_hydro_22"/>
</dbReference>
<reference evidence="11" key="2">
    <citation type="submission" date="2023-05" db="EMBL/GenBank/DDBJ databases">
        <authorList>
            <person name="Fouks B."/>
        </authorList>
    </citation>
    <scope>NUCLEOTIDE SEQUENCE</scope>
    <source>
        <strain evidence="11">Stay&amp;Tobe</strain>
        <tissue evidence="11">Testes</tissue>
    </source>
</reference>
<evidence type="ECO:0000313" key="12">
    <source>
        <dbReference type="Proteomes" id="UP001233999"/>
    </source>
</evidence>
<evidence type="ECO:0000256" key="5">
    <source>
        <dbReference type="ARBA" id="ARBA00023157"/>
    </source>
</evidence>
<evidence type="ECO:0000313" key="11">
    <source>
        <dbReference type="EMBL" id="KAJ9592168.1"/>
    </source>
</evidence>
<organism evidence="11 12">
    <name type="scientific">Diploptera punctata</name>
    <name type="common">Pacific beetle cockroach</name>
    <dbReference type="NCBI Taxonomy" id="6984"/>
    <lineage>
        <taxon>Eukaryota</taxon>
        <taxon>Metazoa</taxon>
        <taxon>Ecdysozoa</taxon>
        <taxon>Arthropoda</taxon>
        <taxon>Hexapoda</taxon>
        <taxon>Insecta</taxon>
        <taxon>Pterygota</taxon>
        <taxon>Neoptera</taxon>
        <taxon>Polyneoptera</taxon>
        <taxon>Dictyoptera</taxon>
        <taxon>Blattodea</taxon>
        <taxon>Blaberoidea</taxon>
        <taxon>Blaberidae</taxon>
        <taxon>Diplopterinae</taxon>
        <taxon>Diploptera</taxon>
    </lineage>
</organism>
<comment type="similarity">
    <text evidence="2 7">Belongs to the glycosyl hydrolase 22 family.</text>
</comment>
<keyword evidence="9" id="KW-0812">Transmembrane</keyword>
<evidence type="ECO:0000256" key="4">
    <source>
        <dbReference type="ARBA" id="ARBA00022638"/>
    </source>
</evidence>
<sequence>MAIDQKEENRETKDNTEGKHEHSNASKRLSIEDAQDRRLWRLFTKMKSIFCIIAGLAAISYTNARIYDAESLTSDLRNFGVPEDQIPTFVCIAQHESSFNTGIVGNPNSDNSQDYGLFQINNHFWCQNGSPGNGCNISCEDLLNDDISDDVACARQILQQQGFGAWTTYQYCH</sequence>
<keyword evidence="9" id="KW-0472">Membrane</keyword>
<dbReference type="FunFam" id="1.10.530.10:FF:000001">
    <property type="entry name" value="Lysozyme C"/>
    <property type="match status" value="1"/>
</dbReference>
<dbReference type="PANTHER" id="PTHR11407:SF63">
    <property type="entry name" value="LYSOZYME C"/>
    <property type="match status" value="1"/>
</dbReference>
<evidence type="ECO:0000256" key="9">
    <source>
        <dbReference type="SAM" id="Phobius"/>
    </source>
</evidence>
<evidence type="ECO:0000259" key="10">
    <source>
        <dbReference type="PROSITE" id="PS00128"/>
    </source>
</evidence>
<keyword evidence="6" id="KW-0378">Hydrolase</keyword>
<proteinExistence type="inferred from homology"/>
<dbReference type="PROSITE" id="PS00128">
    <property type="entry name" value="GLYCOSYL_HYDROL_F22_1"/>
    <property type="match status" value="1"/>
</dbReference>
<keyword evidence="6" id="KW-0326">Glycosidase</keyword>
<dbReference type="EC" id="3.2.1.17" evidence="3"/>
<dbReference type="InterPro" id="IPR000974">
    <property type="entry name" value="Glyco_hydro_22_lys"/>
</dbReference>
<dbReference type="PANTHER" id="PTHR11407">
    <property type="entry name" value="LYSOZYME C"/>
    <property type="match status" value="1"/>
</dbReference>
<dbReference type="GO" id="GO:0031640">
    <property type="term" value="P:killing of cells of another organism"/>
    <property type="evidence" value="ECO:0007669"/>
    <property type="project" value="UniProtKB-KW"/>
</dbReference>
<evidence type="ECO:0000256" key="2">
    <source>
        <dbReference type="ARBA" id="ARBA00010859"/>
    </source>
</evidence>
<comment type="caution">
    <text evidence="11">The sequence shown here is derived from an EMBL/GenBank/DDBJ whole genome shotgun (WGS) entry which is preliminary data.</text>
</comment>
<reference evidence="11" key="1">
    <citation type="journal article" date="2023" name="IScience">
        <title>Live-bearing cockroach genome reveals convergent evolutionary mechanisms linked to viviparity in insects and beyond.</title>
        <authorList>
            <person name="Fouks B."/>
            <person name="Harrison M.C."/>
            <person name="Mikhailova A.A."/>
            <person name="Marchal E."/>
            <person name="English S."/>
            <person name="Carruthers M."/>
            <person name="Jennings E.C."/>
            <person name="Chiamaka E.L."/>
            <person name="Frigard R.A."/>
            <person name="Pippel M."/>
            <person name="Attardo G.M."/>
            <person name="Benoit J.B."/>
            <person name="Bornberg-Bauer E."/>
            <person name="Tobe S.S."/>
        </authorList>
    </citation>
    <scope>NUCLEOTIDE SEQUENCE</scope>
    <source>
        <strain evidence="11">Stay&amp;Tobe</strain>
    </source>
</reference>
<dbReference type="EMBL" id="JASPKZ010003844">
    <property type="protein sequence ID" value="KAJ9592168.1"/>
    <property type="molecule type" value="Genomic_DNA"/>
</dbReference>
<evidence type="ECO:0000256" key="3">
    <source>
        <dbReference type="ARBA" id="ARBA00012732"/>
    </source>
</evidence>
<comment type="catalytic activity">
    <reaction evidence="1">
        <text>Hydrolysis of (1-&gt;4)-beta-linkages between N-acetylmuramic acid and N-acetyl-D-glucosamine residues in a peptidoglycan and between N-acetyl-D-glucosamine residues in chitodextrins.</text>
        <dbReference type="EC" id="3.2.1.17"/>
    </reaction>
</comment>
<dbReference type="Gene3D" id="1.10.530.10">
    <property type="match status" value="1"/>
</dbReference>
<protein>
    <recommendedName>
        <fullName evidence="3">lysozyme</fullName>
        <ecNumber evidence="3">3.2.1.17</ecNumber>
    </recommendedName>
</protein>
<name>A0AAD8EJ53_DIPPU</name>
<keyword evidence="12" id="KW-1185">Reference proteome</keyword>
<evidence type="ECO:0000256" key="7">
    <source>
        <dbReference type="RuleBase" id="RU004440"/>
    </source>
</evidence>
<dbReference type="PROSITE" id="PS51348">
    <property type="entry name" value="GLYCOSYL_HYDROL_F22_2"/>
    <property type="match status" value="1"/>
</dbReference>
<dbReference type="AlphaFoldDB" id="A0AAD8EJ53"/>
<dbReference type="SUPFAM" id="SSF53955">
    <property type="entry name" value="Lysozyme-like"/>
    <property type="match status" value="1"/>
</dbReference>
<feature type="region of interest" description="Disordered" evidence="8">
    <location>
        <begin position="1"/>
        <end position="28"/>
    </location>
</feature>
<dbReference type="Proteomes" id="UP001233999">
    <property type="component" value="Unassembled WGS sequence"/>
</dbReference>
<keyword evidence="5" id="KW-1015">Disulfide bond</keyword>
<feature type="domain" description="Glycosyl hydrolases family 22 (GH22)" evidence="10">
    <location>
        <begin position="135"/>
        <end position="153"/>
    </location>
</feature>
<dbReference type="CDD" id="cd16899">
    <property type="entry name" value="LYZ_C_invert"/>
    <property type="match status" value="1"/>
</dbReference>
<gene>
    <name evidence="11" type="ORF">L9F63_001284</name>
</gene>
<keyword evidence="9" id="KW-1133">Transmembrane helix</keyword>
<evidence type="ECO:0000256" key="1">
    <source>
        <dbReference type="ARBA" id="ARBA00000632"/>
    </source>
</evidence>
<dbReference type="InterPro" id="IPR023346">
    <property type="entry name" value="Lysozyme-like_dom_sf"/>
</dbReference>
<dbReference type="SMART" id="SM00263">
    <property type="entry name" value="LYZ1"/>
    <property type="match status" value="1"/>
</dbReference>
<dbReference type="InterPro" id="IPR019799">
    <property type="entry name" value="Glyco_hydro_22_CS"/>
</dbReference>
<keyword evidence="4" id="KW-0929">Antimicrobial</keyword>
<dbReference type="GO" id="GO:0003796">
    <property type="term" value="F:lysozyme activity"/>
    <property type="evidence" value="ECO:0007669"/>
    <property type="project" value="UniProtKB-EC"/>
</dbReference>
<dbReference type="GO" id="GO:0042742">
    <property type="term" value="P:defense response to bacterium"/>
    <property type="evidence" value="ECO:0007669"/>
    <property type="project" value="UniProtKB-KW"/>
</dbReference>
<keyword evidence="4" id="KW-0081">Bacteriolytic enzyme</keyword>
<feature type="transmembrane region" description="Helical" evidence="9">
    <location>
        <begin position="48"/>
        <end position="67"/>
    </location>
</feature>